<comment type="subcellular location">
    <subcellularLocation>
        <location evidence="5">Cytoplasm</location>
    </subcellularLocation>
    <text evidence="5">Associates with late stage pre-50S ribosomal subunits.</text>
</comment>
<reference evidence="7 8" key="1">
    <citation type="journal article" date="2018" name="Nat. Biotechnol.">
        <title>A standardized bacterial taxonomy based on genome phylogeny substantially revises the tree of life.</title>
        <authorList>
            <person name="Parks D.H."/>
            <person name="Chuvochina M."/>
            <person name="Waite D.W."/>
            <person name="Rinke C."/>
            <person name="Skarshewski A."/>
            <person name="Chaumeil P.A."/>
            <person name="Hugenholtz P."/>
        </authorList>
    </citation>
    <scope>NUCLEOTIDE SEQUENCE [LARGE SCALE GENOMIC DNA]</scope>
    <source>
        <strain evidence="7">UBA9158</strain>
    </source>
</reference>
<dbReference type="PANTHER" id="PTHR38101:SF1">
    <property type="entry name" value="UPF0307 PROTEIN YJGA"/>
    <property type="match status" value="1"/>
</dbReference>
<comment type="similarity">
    <text evidence="5">Belongs to the DarP family.</text>
</comment>
<dbReference type="GO" id="GO:0043022">
    <property type="term" value="F:ribosome binding"/>
    <property type="evidence" value="ECO:0007669"/>
    <property type="project" value="UniProtKB-UniRule"/>
</dbReference>
<keyword evidence="3 5" id="KW-0699">rRNA-binding</keyword>
<proteinExistence type="inferred from homology"/>
<dbReference type="STRING" id="1121937.GCA_000423125_03010"/>
<evidence type="ECO:0000256" key="3">
    <source>
        <dbReference type="ARBA" id="ARBA00022730"/>
    </source>
</evidence>
<dbReference type="SUPFAM" id="SSF158710">
    <property type="entry name" value="PSPTO4464-like"/>
    <property type="match status" value="1"/>
</dbReference>
<evidence type="ECO:0000313" key="8">
    <source>
        <dbReference type="Proteomes" id="UP000259273"/>
    </source>
</evidence>
<comment type="function">
    <text evidence="5">Member of a network of 50S ribosomal subunit biogenesis factors which assembles along the 30S-50S interface, preventing incorrect 23S rRNA structures from forming. Promotes peptidyl transferase center (PTC) maturation.</text>
</comment>
<protein>
    <recommendedName>
        <fullName evidence="5">Dual-action ribosomal maturation protein DarP</fullName>
    </recommendedName>
    <alternativeName>
        <fullName evidence="5">Large ribosomal subunit assembly factor DarP</fullName>
    </alternativeName>
</protein>
<dbReference type="Proteomes" id="UP000259273">
    <property type="component" value="Unassembled WGS sequence"/>
</dbReference>
<dbReference type="HAMAP" id="MF_00765">
    <property type="entry name" value="DarP"/>
    <property type="match status" value="1"/>
</dbReference>
<evidence type="ECO:0000256" key="5">
    <source>
        <dbReference type="HAMAP-Rule" id="MF_00765"/>
    </source>
</evidence>
<dbReference type="Gene3D" id="1.10.60.30">
    <property type="entry name" value="PSPTO4464-like domains"/>
    <property type="match status" value="2"/>
</dbReference>
<dbReference type="PIRSF" id="PIRSF016183">
    <property type="entry name" value="UCP016183"/>
    <property type="match status" value="1"/>
</dbReference>
<keyword evidence="4 5" id="KW-0694">RNA-binding</keyword>
<keyword evidence="2 5" id="KW-0690">Ribosome biogenesis</keyword>
<organism evidence="7 8">
    <name type="scientific">Haliea salexigens</name>
    <dbReference type="NCBI Taxonomy" id="287487"/>
    <lineage>
        <taxon>Bacteria</taxon>
        <taxon>Pseudomonadati</taxon>
        <taxon>Pseudomonadota</taxon>
        <taxon>Gammaproteobacteria</taxon>
        <taxon>Cellvibrionales</taxon>
        <taxon>Halieaceae</taxon>
        <taxon>Haliea</taxon>
    </lineage>
</organism>
<evidence type="ECO:0000256" key="4">
    <source>
        <dbReference type="ARBA" id="ARBA00022884"/>
    </source>
</evidence>
<dbReference type="InterPro" id="IPR006839">
    <property type="entry name" value="DarP"/>
</dbReference>
<dbReference type="NCBIfam" id="NF003593">
    <property type="entry name" value="PRK05255.1-1"/>
    <property type="match status" value="1"/>
</dbReference>
<dbReference type="Pfam" id="PF04751">
    <property type="entry name" value="DarP"/>
    <property type="match status" value="1"/>
</dbReference>
<name>A0A3C1KK97_9GAMM</name>
<feature type="compositionally biased region" description="Basic and acidic residues" evidence="6">
    <location>
        <begin position="1"/>
        <end position="11"/>
    </location>
</feature>
<dbReference type="InterPro" id="IPR023153">
    <property type="entry name" value="DarP_sf"/>
</dbReference>
<gene>
    <name evidence="5" type="primary">darP</name>
    <name evidence="7" type="ORF">DCP75_05250</name>
</gene>
<dbReference type="GO" id="GO:0019843">
    <property type="term" value="F:rRNA binding"/>
    <property type="evidence" value="ECO:0007669"/>
    <property type="project" value="UniProtKB-UniRule"/>
</dbReference>
<evidence type="ECO:0000256" key="1">
    <source>
        <dbReference type="ARBA" id="ARBA00022490"/>
    </source>
</evidence>
<dbReference type="GO" id="GO:1902626">
    <property type="term" value="P:assembly of large subunit precursor of preribosome"/>
    <property type="evidence" value="ECO:0007669"/>
    <property type="project" value="UniProtKB-UniRule"/>
</dbReference>
<dbReference type="EMBL" id="DMND01000076">
    <property type="protein sequence ID" value="HAN27117.1"/>
    <property type="molecule type" value="Genomic_DNA"/>
</dbReference>
<comment type="caution">
    <text evidence="7">The sequence shown here is derived from an EMBL/GenBank/DDBJ whole genome shotgun (WGS) entry which is preliminary data.</text>
</comment>
<dbReference type="PANTHER" id="PTHR38101">
    <property type="entry name" value="UPF0307 PROTEIN YJGA"/>
    <property type="match status" value="1"/>
</dbReference>
<evidence type="ECO:0000313" key="7">
    <source>
        <dbReference type="EMBL" id="HAN27117.1"/>
    </source>
</evidence>
<keyword evidence="1 5" id="KW-0963">Cytoplasm</keyword>
<feature type="region of interest" description="Disordered" evidence="6">
    <location>
        <begin position="1"/>
        <end position="21"/>
    </location>
</feature>
<evidence type="ECO:0000256" key="6">
    <source>
        <dbReference type="SAM" id="MobiDB-lite"/>
    </source>
</evidence>
<dbReference type="AlphaFoldDB" id="A0A3C1KK97"/>
<accession>A0A3C1KK97</accession>
<evidence type="ECO:0000256" key="2">
    <source>
        <dbReference type="ARBA" id="ARBA00022517"/>
    </source>
</evidence>
<dbReference type="GO" id="GO:0005829">
    <property type="term" value="C:cytosol"/>
    <property type="evidence" value="ECO:0007669"/>
    <property type="project" value="TreeGrafter"/>
</dbReference>
<dbReference type="CDD" id="cd16331">
    <property type="entry name" value="YjgA-like"/>
    <property type="match status" value="1"/>
</dbReference>
<sequence length="188" mass="20992">MPDYTPPHDDPDALEPPSKSELKRRMTALQNLGEALTALSDKQLQKVPIEDVRLLEAIHEAQRISSNSARRRHLQFIGKLMRDIDAEPIAAALSAMDQEQHRHAAHFKGLEQLRDRLLSEGPDTIGDVVERWPATDRQHLRNLLLQAQREQKRGQAPAAARKLFRYLRELSSAAGEGAAAEAGDDDAS</sequence>